<protein>
    <submittedName>
        <fullName evidence="5">Taurine import ATP-binding protein TauB</fullName>
    </submittedName>
</protein>
<dbReference type="InterPro" id="IPR017871">
    <property type="entry name" value="ABC_transporter-like_CS"/>
</dbReference>
<dbReference type="OrthoDB" id="8773773at2"/>
<evidence type="ECO:0000313" key="6">
    <source>
        <dbReference type="EMBL" id="TDZ99906.1"/>
    </source>
</evidence>
<accession>A0A4V3HYY1</accession>
<dbReference type="GO" id="GO:0005524">
    <property type="term" value="F:ATP binding"/>
    <property type="evidence" value="ECO:0007669"/>
    <property type="project" value="UniProtKB-KW"/>
</dbReference>
<gene>
    <name evidence="5" type="primary">tauB_4</name>
    <name evidence="6" type="ORF">CCUG60883_04586</name>
    <name evidence="5" type="ORF">CCUG60885_04583</name>
</gene>
<evidence type="ECO:0000313" key="7">
    <source>
        <dbReference type="Proteomes" id="UP000294844"/>
    </source>
</evidence>
<evidence type="ECO:0000259" key="4">
    <source>
        <dbReference type="PROSITE" id="PS50893"/>
    </source>
</evidence>
<dbReference type="Pfam" id="PF00005">
    <property type="entry name" value="ABC_tran"/>
    <property type="match status" value="1"/>
</dbReference>
<evidence type="ECO:0000313" key="8">
    <source>
        <dbReference type="Proteomes" id="UP000295685"/>
    </source>
</evidence>
<dbReference type="GO" id="GO:0016887">
    <property type="term" value="F:ATP hydrolysis activity"/>
    <property type="evidence" value="ECO:0007669"/>
    <property type="project" value="InterPro"/>
</dbReference>
<dbReference type="Gene3D" id="3.40.50.300">
    <property type="entry name" value="P-loop containing nucleotide triphosphate hydrolases"/>
    <property type="match status" value="1"/>
</dbReference>
<name>A0A4V3HYY1_9MYCO</name>
<dbReference type="PANTHER" id="PTHR42788:SF13">
    <property type="entry name" value="ALIPHATIC SULFONATES IMPORT ATP-BINDING PROTEIN SSUB"/>
    <property type="match status" value="1"/>
</dbReference>
<dbReference type="RefSeq" id="WP_134149355.1">
    <property type="nucleotide sequence ID" value="NZ_PECK01000012.1"/>
</dbReference>
<dbReference type="InterPro" id="IPR027417">
    <property type="entry name" value="P-loop_NTPase"/>
</dbReference>
<dbReference type="InterPro" id="IPR003439">
    <property type="entry name" value="ABC_transporter-like_ATP-bd"/>
</dbReference>
<keyword evidence="1" id="KW-0813">Transport</keyword>
<keyword evidence="7" id="KW-1185">Reference proteome</keyword>
<dbReference type="AlphaFoldDB" id="A0A4V3HYY1"/>
<evidence type="ECO:0000256" key="2">
    <source>
        <dbReference type="ARBA" id="ARBA00022741"/>
    </source>
</evidence>
<dbReference type="CDD" id="cd03293">
    <property type="entry name" value="ABC_NrtD_SsuB_transporters"/>
    <property type="match status" value="1"/>
</dbReference>
<dbReference type="SUPFAM" id="SSF52540">
    <property type="entry name" value="P-loop containing nucleoside triphosphate hydrolases"/>
    <property type="match status" value="1"/>
</dbReference>
<dbReference type="Proteomes" id="UP000294844">
    <property type="component" value="Unassembled WGS sequence"/>
</dbReference>
<dbReference type="PANTHER" id="PTHR42788">
    <property type="entry name" value="TAURINE IMPORT ATP-BINDING PROTEIN-RELATED"/>
    <property type="match status" value="1"/>
</dbReference>
<dbReference type="EMBL" id="PECM01000015">
    <property type="protein sequence ID" value="TDZ99906.1"/>
    <property type="molecule type" value="Genomic_DNA"/>
</dbReference>
<proteinExistence type="predicted"/>
<dbReference type="PROSITE" id="PS50893">
    <property type="entry name" value="ABC_TRANSPORTER_2"/>
    <property type="match status" value="1"/>
</dbReference>
<feature type="domain" description="ABC transporter" evidence="4">
    <location>
        <begin position="6"/>
        <end position="235"/>
    </location>
</feature>
<dbReference type="InterPro" id="IPR050166">
    <property type="entry name" value="ABC_transporter_ATP-bind"/>
</dbReference>
<comment type="caution">
    <text evidence="5">The sequence shown here is derived from an EMBL/GenBank/DDBJ whole genome shotgun (WGS) entry which is preliminary data.</text>
</comment>
<dbReference type="SMART" id="SM00382">
    <property type="entry name" value="AAA"/>
    <property type="match status" value="1"/>
</dbReference>
<sequence length="262" mass="28013" precursor="true">MTAGGIDIVGLTVRYEGGPAVVEDLDLTIHGGAFVAILGPSGCGKSTVLNSIAGFVRPTAGSVRFDGTAVTGPGRERGVVFQRDVLFPWASVGSNIEFALRAGKLGRGLRYARARELIRAVGLDTDVISKLPHELSGGMRQRVGIARALANSPRVLLMDEPFGALDALTRQQMQDLVIALWGRSETTIVFVTHDVDEAIRIATSIVVMNRSGGIAAHLANPLPRPRPASRLAEFDAYAGLRRRLHDLLHTDDYPVSIGEETA</sequence>
<dbReference type="Proteomes" id="UP000295685">
    <property type="component" value="Unassembled WGS sequence"/>
</dbReference>
<keyword evidence="3 5" id="KW-0067">ATP-binding</keyword>
<keyword evidence="2" id="KW-0547">Nucleotide-binding</keyword>
<evidence type="ECO:0000256" key="1">
    <source>
        <dbReference type="ARBA" id="ARBA00022448"/>
    </source>
</evidence>
<dbReference type="PROSITE" id="PS00211">
    <property type="entry name" value="ABC_TRANSPORTER_1"/>
    <property type="match status" value="1"/>
</dbReference>
<evidence type="ECO:0000313" key="5">
    <source>
        <dbReference type="EMBL" id="TDZ89941.1"/>
    </source>
</evidence>
<dbReference type="InterPro" id="IPR003593">
    <property type="entry name" value="AAA+_ATPase"/>
</dbReference>
<organism evidence="5 8">
    <name type="scientific">Mycobacteroides salmoniphilum</name>
    <dbReference type="NCBI Taxonomy" id="404941"/>
    <lineage>
        <taxon>Bacteria</taxon>
        <taxon>Bacillati</taxon>
        <taxon>Actinomycetota</taxon>
        <taxon>Actinomycetes</taxon>
        <taxon>Mycobacteriales</taxon>
        <taxon>Mycobacteriaceae</taxon>
        <taxon>Mycobacteroides</taxon>
    </lineage>
</organism>
<reference evidence="7 8" key="1">
    <citation type="journal article" date="2019" name="Sci. Rep.">
        <title>Extended insight into the Mycobacterium chelonae-abscessus complex through whole genome sequencing of Mycobacterium salmoniphilum outbreak and Mycobacterium salmoniphilum-like strains.</title>
        <authorList>
            <person name="Behra P.R.K."/>
            <person name="Das S."/>
            <person name="Pettersson B.M.F."/>
            <person name="Shirreff L."/>
            <person name="DuCote T."/>
            <person name="Jacobsson K.G."/>
            <person name="Ennis D.G."/>
            <person name="Kirsebom L.A."/>
        </authorList>
    </citation>
    <scope>NUCLEOTIDE SEQUENCE [LARGE SCALE GENOMIC DNA]</scope>
    <source>
        <strain evidence="6 7">CCUG 60883</strain>
        <strain evidence="5 8">CCUG 60885</strain>
    </source>
</reference>
<evidence type="ECO:0000256" key="3">
    <source>
        <dbReference type="ARBA" id="ARBA00022840"/>
    </source>
</evidence>
<dbReference type="EMBL" id="PECK01000012">
    <property type="protein sequence ID" value="TDZ89941.1"/>
    <property type="molecule type" value="Genomic_DNA"/>
</dbReference>